<name>A0A916A0N3_9GLOM</name>
<feature type="compositionally biased region" description="Pro residues" evidence="1">
    <location>
        <begin position="44"/>
        <end position="56"/>
    </location>
</feature>
<organism evidence="3 4">
    <name type="scientific">Rhizophagus irregularis</name>
    <dbReference type="NCBI Taxonomy" id="588596"/>
    <lineage>
        <taxon>Eukaryota</taxon>
        <taxon>Fungi</taxon>
        <taxon>Fungi incertae sedis</taxon>
        <taxon>Mucoromycota</taxon>
        <taxon>Glomeromycotina</taxon>
        <taxon>Glomeromycetes</taxon>
        <taxon>Glomerales</taxon>
        <taxon>Glomeraceae</taxon>
        <taxon>Rhizophagus</taxon>
    </lineage>
</organism>
<evidence type="ECO:0000313" key="3">
    <source>
        <dbReference type="EMBL" id="CAB5394688.1"/>
    </source>
</evidence>
<protein>
    <recommendedName>
        <fullName evidence="5">DDE-1 domain-containing protein</fullName>
    </recommendedName>
</protein>
<evidence type="ECO:0000256" key="1">
    <source>
        <dbReference type="SAM" id="MobiDB-lite"/>
    </source>
</evidence>
<proteinExistence type="predicted"/>
<gene>
    <name evidence="3" type="ORF">CHRIB12_LOCUS23441</name>
    <name evidence="2" type="ORF">CHRIB12_LOCUS5439</name>
</gene>
<dbReference type="EMBL" id="CAGKOT010000091">
    <property type="protein sequence ID" value="CAB5394688.1"/>
    <property type="molecule type" value="Genomic_DNA"/>
</dbReference>
<feature type="region of interest" description="Disordered" evidence="1">
    <location>
        <begin position="42"/>
        <end position="64"/>
    </location>
</feature>
<comment type="caution">
    <text evidence="3">The sequence shown here is derived from an EMBL/GenBank/DDBJ whole genome shotgun (WGS) entry which is preliminary data.</text>
</comment>
<reference evidence="3" key="1">
    <citation type="submission" date="2020-05" db="EMBL/GenBank/DDBJ databases">
        <authorList>
            <person name="Rincon C."/>
            <person name="Sanders R I."/>
            <person name="Robbins C."/>
            <person name="Chaturvedi A."/>
        </authorList>
    </citation>
    <scope>NUCLEOTIDE SEQUENCE</scope>
    <source>
        <strain evidence="3">CHB12</strain>
    </source>
</reference>
<dbReference type="Proteomes" id="UP000684084">
    <property type="component" value="Unassembled WGS sequence"/>
</dbReference>
<sequence length="194" mass="21859">MELNIPVPKLKISDSISLCAKAWEAVTSETIRNCWSKTGILPISPSPSPSPSPLPSPSDEEQNDDGLNEIEEIQKLLDQYSNFISGGLMSAREFILIDDDNNYGGEEITDEEIVNMVKPNETDLEEEELILQPKISTSEALASLDKVLSFLDNPPDTFIMEFNNRNILYNLKKQIIRFNKNSRVQSVLDSWLNI</sequence>
<accession>A0A916A0N3</accession>
<evidence type="ECO:0000313" key="2">
    <source>
        <dbReference type="EMBL" id="CAB5352461.1"/>
    </source>
</evidence>
<dbReference type="VEuPathDB" id="FungiDB:RhiirFUN_004795"/>
<dbReference type="EMBL" id="CAGKOT010000008">
    <property type="protein sequence ID" value="CAB5352461.1"/>
    <property type="molecule type" value="Genomic_DNA"/>
</dbReference>
<evidence type="ECO:0000313" key="4">
    <source>
        <dbReference type="Proteomes" id="UP000684084"/>
    </source>
</evidence>
<evidence type="ECO:0008006" key="5">
    <source>
        <dbReference type="Google" id="ProtNLM"/>
    </source>
</evidence>
<dbReference type="AlphaFoldDB" id="A0A916A0N3"/>
<dbReference type="OrthoDB" id="2363968at2759"/>